<evidence type="ECO:0000313" key="2">
    <source>
        <dbReference type="EMBL" id="CAD6264440.1"/>
    </source>
</evidence>
<dbReference type="Proteomes" id="UP000604825">
    <property type="component" value="Unassembled WGS sequence"/>
</dbReference>
<gene>
    <name evidence="2" type="ORF">NCGR_LOCUS47745</name>
</gene>
<feature type="region of interest" description="Disordered" evidence="1">
    <location>
        <begin position="31"/>
        <end position="65"/>
    </location>
</feature>
<comment type="caution">
    <text evidence="2">The sequence shown here is derived from an EMBL/GenBank/DDBJ whole genome shotgun (WGS) entry which is preliminary data.</text>
</comment>
<dbReference type="EMBL" id="CAJGYO010000013">
    <property type="protein sequence ID" value="CAD6264440.1"/>
    <property type="molecule type" value="Genomic_DNA"/>
</dbReference>
<proteinExistence type="predicted"/>
<evidence type="ECO:0000313" key="3">
    <source>
        <dbReference type="Proteomes" id="UP000604825"/>
    </source>
</evidence>
<protein>
    <submittedName>
        <fullName evidence="2">Uncharacterized protein</fullName>
    </submittedName>
</protein>
<keyword evidence="3" id="KW-1185">Reference proteome</keyword>
<accession>A0A811R0N8</accession>
<name>A0A811R0N8_9POAL</name>
<organism evidence="2 3">
    <name type="scientific">Miscanthus lutarioriparius</name>
    <dbReference type="NCBI Taxonomy" id="422564"/>
    <lineage>
        <taxon>Eukaryota</taxon>
        <taxon>Viridiplantae</taxon>
        <taxon>Streptophyta</taxon>
        <taxon>Embryophyta</taxon>
        <taxon>Tracheophyta</taxon>
        <taxon>Spermatophyta</taxon>
        <taxon>Magnoliopsida</taxon>
        <taxon>Liliopsida</taxon>
        <taxon>Poales</taxon>
        <taxon>Poaceae</taxon>
        <taxon>PACMAD clade</taxon>
        <taxon>Panicoideae</taxon>
        <taxon>Andropogonodae</taxon>
        <taxon>Andropogoneae</taxon>
        <taxon>Saccharinae</taxon>
        <taxon>Miscanthus</taxon>
    </lineage>
</organism>
<sequence>MEDWRPWYGGGAPQLAKPITSISRVTITSIVRTNKEKGKAADPPAPTNRPTSLPQKKNTPTATAATRNKAGETLEAALGGGGEVGASVGVCPIELGAGGEAGISGAGAVALGAGAGAGAGFCVGEDAGAEAGGGVAGGDAGAGAGAPRGGDGGGGGVAGGCALGAGVGDAPGACAVATAKSMAIATATRWRRAIGSGDGGRWGWRRVR</sequence>
<dbReference type="AlphaFoldDB" id="A0A811R0N8"/>
<evidence type="ECO:0000256" key="1">
    <source>
        <dbReference type="SAM" id="MobiDB-lite"/>
    </source>
</evidence>
<feature type="compositionally biased region" description="Polar residues" evidence="1">
    <location>
        <begin position="48"/>
        <end position="65"/>
    </location>
</feature>
<reference evidence="2" key="1">
    <citation type="submission" date="2020-10" db="EMBL/GenBank/DDBJ databases">
        <authorList>
            <person name="Han B."/>
            <person name="Lu T."/>
            <person name="Zhao Q."/>
            <person name="Huang X."/>
            <person name="Zhao Y."/>
        </authorList>
    </citation>
    <scope>NUCLEOTIDE SEQUENCE</scope>
</reference>